<dbReference type="EMBL" id="FQVU01000008">
    <property type="protein sequence ID" value="SHH61684.1"/>
    <property type="molecule type" value="Genomic_DNA"/>
</dbReference>
<gene>
    <name evidence="2" type="ORF">SAMN05443575_4200</name>
</gene>
<keyword evidence="1" id="KW-0812">Transmembrane</keyword>
<evidence type="ECO:0000313" key="2">
    <source>
        <dbReference type="EMBL" id="SHH61684.1"/>
    </source>
</evidence>
<organism evidence="2 3">
    <name type="scientific">Jatrophihabitans endophyticus</name>
    <dbReference type="NCBI Taxonomy" id="1206085"/>
    <lineage>
        <taxon>Bacteria</taxon>
        <taxon>Bacillati</taxon>
        <taxon>Actinomycetota</taxon>
        <taxon>Actinomycetes</taxon>
        <taxon>Jatrophihabitantales</taxon>
        <taxon>Jatrophihabitantaceae</taxon>
        <taxon>Jatrophihabitans</taxon>
    </lineage>
</organism>
<dbReference type="Proteomes" id="UP000186132">
    <property type="component" value="Unassembled WGS sequence"/>
</dbReference>
<dbReference type="RefSeq" id="WP_073392397.1">
    <property type="nucleotide sequence ID" value="NZ_FQVU01000008.1"/>
</dbReference>
<dbReference type="STRING" id="1206085.SAMN05443575_4200"/>
<accession>A0A1M5UF70</accession>
<keyword evidence="1" id="KW-0472">Membrane</keyword>
<dbReference type="OrthoDB" id="36432at2"/>
<keyword evidence="1" id="KW-1133">Transmembrane helix</keyword>
<protein>
    <submittedName>
        <fullName evidence="2">Uncharacterized protein</fullName>
    </submittedName>
</protein>
<proteinExistence type="predicted"/>
<reference evidence="2 3" key="1">
    <citation type="submission" date="2016-11" db="EMBL/GenBank/DDBJ databases">
        <authorList>
            <person name="Jaros S."/>
            <person name="Januszkiewicz K."/>
            <person name="Wedrychowicz H."/>
        </authorList>
    </citation>
    <scope>NUCLEOTIDE SEQUENCE [LARGE SCALE GENOMIC DNA]</scope>
    <source>
        <strain evidence="2 3">DSM 45627</strain>
    </source>
</reference>
<keyword evidence="3" id="KW-1185">Reference proteome</keyword>
<dbReference type="AlphaFoldDB" id="A0A1M5UF70"/>
<feature type="transmembrane region" description="Helical" evidence="1">
    <location>
        <begin position="15"/>
        <end position="38"/>
    </location>
</feature>
<name>A0A1M5UF70_9ACTN</name>
<sequence>MIRLRRIRRDGEDGFALIFVLMVTTVVMLGVAGVLAVVTPNITNSRGAQDRTAALAAAQSGVDDLISYLVSIPSCRSETKICPQALGATSTTLTGTRQRPSLGNGQTFTWTTASSATSDGYVRVTSTGSSNGVSRKIVADLSLQPSILAYGYYSDYESLSPQFLDDYYNPRSIYVSDSGTYGSVSSTYRGSSSVPKTVVWKGTAQSGTTAKCGQHWYYESAALPGRGNGSTNNTWYENGTVNSTSVTRSDNCDLVFSSSMVEDGLTFSRDAILSSGTGPKFNKAVYTMWGYNDGSKSYTTPAPTAGKYYRGDTMTNSPNLPAVAAADLVLPTSVGKDGIAENSCVYTGPTRVKLNGDGTATVTSPETTQKNAASDSACYPTVVGSSGIVDFKLNYATAGSGTVIVNHAGTVPSAGWASNPTKSTQTPAASNEVFYFPLTAGSDVPQHSDTSVSTDKCSTTAKYAATVGASCAWTNVASAGDGGGSTTGWSTYSAKKCSTTSAGTERSLFECEYGPQSTSYTPTGDVSGGQYKTVRTNIQAELAKGSCLTGTAAAQADCIEAMTNAQLAAANTGKHAYNYSSPSNNDHRYLATSTDNSPTTSTVATGTVTDSSQADDFFSRTAATPGKETVTQTPITTTVVRQTYSTTKKAWTTTNAAFTFTTTQNDYTYTAPSGGGRYFPDPNDVTEYATGTDASGNAVGSTGANQPGDLYVDGANKGKLSLVAENDVVVTGDITDPSGYTATSDAVSIVAGKNVRNYHPVKCADQTATDIANTTPGWCPNDITGLYSGSLVTNSGYSSAHPAEQYVNLKATGDRTIEAAIFALTGSLRTDNYNRGDAVGNLIVHGGIYQSHRGGNGVVSGSTGLSGTTLQYTYVDLQRAELPYVPPATSGNYMRPWNVVSISAGS</sequence>
<evidence type="ECO:0000256" key="1">
    <source>
        <dbReference type="SAM" id="Phobius"/>
    </source>
</evidence>
<evidence type="ECO:0000313" key="3">
    <source>
        <dbReference type="Proteomes" id="UP000186132"/>
    </source>
</evidence>